<name>A0ABP8D5P3_9ACTN</name>
<evidence type="ECO:0000256" key="1">
    <source>
        <dbReference type="SAM" id="MobiDB-lite"/>
    </source>
</evidence>
<keyword evidence="2" id="KW-1133">Transmembrane helix</keyword>
<feature type="compositionally biased region" description="Basic and acidic residues" evidence="1">
    <location>
        <begin position="601"/>
        <end position="615"/>
    </location>
</feature>
<feature type="region of interest" description="Disordered" evidence="1">
    <location>
        <begin position="315"/>
        <end position="620"/>
    </location>
</feature>
<evidence type="ECO:0000313" key="3">
    <source>
        <dbReference type="EMBL" id="GAA4248072.1"/>
    </source>
</evidence>
<feature type="transmembrane region" description="Helical" evidence="2">
    <location>
        <begin position="28"/>
        <end position="50"/>
    </location>
</feature>
<keyword evidence="2" id="KW-0812">Transmembrane</keyword>
<feature type="compositionally biased region" description="Low complexity" evidence="1">
    <location>
        <begin position="1036"/>
        <end position="1049"/>
    </location>
</feature>
<feature type="compositionally biased region" description="Basic and acidic residues" evidence="1">
    <location>
        <begin position="1174"/>
        <end position="1197"/>
    </location>
</feature>
<feature type="compositionally biased region" description="Basic and acidic residues" evidence="1">
    <location>
        <begin position="528"/>
        <end position="543"/>
    </location>
</feature>
<feature type="compositionally biased region" description="Basic and acidic residues" evidence="1">
    <location>
        <begin position="663"/>
        <end position="677"/>
    </location>
</feature>
<accession>A0ABP8D5P3</accession>
<feature type="compositionally biased region" description="Basic and acidic residues" evidence="1">
    <location>
        <begin position="856"/>
        <end position="867"/>
    </location>
</feature>
<feature type="compositionally biased region" description="Basic and acidic residues" evidence="1">
    <location>
        <begin position="477"/>
        <end position="519"/>
    </location>
</feature>
<dbReference type="EMBL" id="BAABAT010000005">
    <property type="protein sequence ID" value="GAA4248072.1"/>
    <property type="molecule type" value="Genomic_DNA"/>
</dbReference>
<reference evidence="4" key="1">
    <citation type="journal article" date="2019" name="Int. J. Syst. Evol. Microbiol.">
        <title>The Global Catalogue of Microorganisms (GCM) 10K type strain sequencing project: providing services to taxonomists for standard genome sequencing and annotation.</title>
        <authorList>
            <consortium name="The Broad Institute Genomics Platform"/>
            <consortium name="The Broad Institute Genome Sequencing Center for Infectious Disease"/>
            <person name="Wu L."/>
            <person name="Ma J."/>
        </authorList>
    </citation>
    <scope>NUCLEOTIDE SEQUENCE [LARGE SCALE GENOMIC DNA]</scope>
    <source>
        <strain evidence="4">JCM 17441</strain>
    </source>
</reference>
<feature type="transmembrane region" description="Helical" evidence="2">
    <location>
        <begin position="56"/>
        <end position="74"/>
    </location>
</feature>
<proteinExistence type="predicted"/>
<feature type="compositionally biased region" description="Basic and acidic residues" evidence="1">
    <location>
        <begin position="1404"/>
        <end position="1422"/>
    </location>
</feature>
<dbReference type="Proteomes" id="UP001500620">
    <property type="component" value="Unassembled WGS sequence"/>
</dbReference>
<feature type="compositionally biased region" description="Polar residues" evidence="1">
    <location>
        <begin position="901"/>
        <end position="911"/>
    </location>
</feature>
<keyword evidence="4" id="KW-1185">Reference proteome</keyword>
<feature type="compositionally biased region" description="Low complexity" evidence="1">
    <location>
        <begin position="876"/>
        <end position="888"/>
    </location>
</feature>
<feature type="transmembrane region" description="Helical" evidence="2">
    <location>
        <begin position="107"/>
        <end position="134"/>
    </location>
</feature>
<dbReference type="RefSeq" id="WP_345124968.1">
    <property type="nucleotide sequence ID" value="NZ_BAABAT010000005.1"/>
</dbReference>
<feature type="compositionally biased region" description="Basic and acidic residues" evidence="1">
    <location>
        <begin position="948"/>
        <end position="975"/>
    </location>
</feature>
<feature type="compositionally biased region" description="Basic and acidic residues" evidence="1">
    <location>
        <begin position="426"/>
        <end position="459"/>
    </location>
</feature>
<evidence type="ECO:0000313" key="4">
    <source>
        <dbReference type="Proteomes" id="UP001500620"/>
    </source>
</evidence>
<feature type="compositionally biased region" description="Low complexity" evidence="1">
    <location>
        <begin position="1350"/>
        <end position="1366"/>
    </location>
</feature>
<feature type="compositionally biased region" description="Gly residues" evidence="1">
    <location>
        <begin position="1370"/>
        <end position="1384"/>
    </location>
</feature>
<feature type="compositionally biased region" description="Gly residues" evidence="1">
    <location>
        <begin position="1306"/>
        <end position="1345"/>
    </location>
</feature>
<sequence length="1450" mass="152277">MTTTFRRDAPAAWGDGVKSNRRIGVRPTGAVAGALLAVAALAALAVAGWGIKELSILWGAAAIAALAGVVVLTLRGFPLFAILTVVAGAVAWGAATRGRLPDSWFDILGVLGFIGINLAFVVPLAGSFLAALLLDARRVARLSIDEAVSGRRWWGKPDDQLPRLKELEAIPSARFFALGEGGCTHLVAAGRRVALFLPTVWPHGEYTMDAAGQVLRGGRLFVPGSEDVDGLAAEVHTWREQLTKIGGTVRGYLVIAPSRDDAGEELVISVAPGEHLHLVHAHEMSEAAGRWLSTEPYRVDLHVMERLLFLAEGNKIPEPLPSPRTFADEAPGPSTGRTPLPTDAAFAAAAGEEPSPSAGEETPATPPTTWRPGNGTMRAKLGRLARAATAKPDPLEDSPSEQGAPDTPEAALPSNFDPDDPYAPPPRDEWPPTRSQPRDGTRPPFREDARDDLRTEAWDSPRAGSRPEAWDGPRAGSRPDARGDLRTEAWDGPRDGSRSGARSDPRTEAWDSPRADAFRSEASTGSSDRNDFGRRPVWDRDSDSDAASSDYGRSDAGRSGRGYTGSDAASSDYGRSDAGRSDAGRSGRGYTGSDAASSDYGRSDAGRSDAARAEADASWEARATRELVGNWDNESASQIAAWAADGSAEVPTTPAPSSSSDAARADRRGADADRPSERLSWSSTSAGDAPAADDRFRWSSAADDFPVTYETGAWSGGPSTPSDEATGARRRSWTEPEESARNSGGGADTWRPASERNSEPWTPPPAQEPKLDVWTAPASEAAPSDSWRSSYGSDRASNGASDRASGASPRSGSEPRTGSSAASEPWTAPPARGRETWATTGASAAEPWTGSAAPGRESRASSPERESWTPAPAPERPASAPDRASWPPAAAPEREPRGASQRESWAASANASEREPRGASAGAPEREPWGASANASERDSWAASAGASERERRDGAGLDGRRRPEDRPVAGERPSRGGGGLFDGDAPELVAQPLELRRSWDSDPAGRSIRRRDRTQPGEAGGPEAADYGPQTGTWPGAPNGAEPAARPGAGPGGRDRSMGDDRDRAADGGAWGGASGLADHSQGPADRGAAYGERGPGFGDRGPAFGDRGAGADNGSWGSGPGARDRRPEVQYVDGRTDGPGMRDADGRTEAWPRTPERREQPPVVSGRQDQFAADRGREPQFPGREDQFAAERGREPQFPGREQQFPGGAQQGPGGQEEAWWDGPAGEPGKPAEAAEKPKRSRWGRSKDKDAGKGKAPEVPAADDWAAGEPGDRSGWATESTSRWDRNAPRDVPGGEPGRRGQSGQPGQGQPGQGGPSQGGPGQAGFGQGGLGYAGQPSQGGPGYADRPNQGGPNPTGQPGQGEPNFGGQPGQAGPGFGGPSGQGERTERPGRGQDDWGGPGRSERGGQERVPEQRNREAGAFEDLAPLELNLDEEPKEKSSRRFLRRK</sequence>
<gene>
    <name evidence="3" type="ORF">GCM10022255_026580</name>
</gene>
<protein>
    <submittedName>
        <fullName evidence="3">Uncharacterized protein</fullName>
    </submittedName>
</protein>
<comment type="caution">
    <text evidence="3">The sequence shown here is derived from an EMBL/GenBank/DDBJ whole genome shotgun (WGS) entry which is preliminary data.</text>
</comment>
<organism evidence="3 4">
    <name type="scientific">Dactylosporangium darangshiense</name>
    <dbReference type="NCBI Taxonomy" id="579108"/>
    <lineage>
        <taxon>Bacteria</taxon>
        <taxon>Bacillati</taxon>
        <taxon>Actinomycetota</taxon>
        <taxon>Actinomycetes</taxon>
        <taxon>Micromonosporales</taxon>
        <taxon>Micromonosporaceae</taxon>
        <taxon>Dactylosporangium</taxon>
    </lineage>
</organism>
<feature type="compositionally biased region" description="Basic and acidic residues" evidence="1">
    <location>
        <begin position="574"/>
        <end position="585"/>
    </location>
</feature>
<feature type="compositionally biased region" description="Basic and acidic residues" evidence="1">
    <location>
        <begin position="1054"/>
        <end position="1067"/>
    </location>
</feature>
<feature type="compositionally biased region" description="Basic and acidic residues" evidence="1">
    <location>
        <begin position="1247"/>
        <end position="1258"/>
    </location>
</feature>
<feature type="compositionally biased region" description="Low complexity" evidence="1">
    <location>
        <begin position="1225"/>
        <end position="1234"/>
    </location>
</feature>
<feature type="region of interest" description="Disordered" evidence="1">
    <location>
        <begin position="639"/>
        <end position="1450"/>
    </location>
</feature>
<keyword evidence="2" id="KW-0472">Membrane</keyword>
<evidence type="ECO:0000256" key="2">
    <source>
        <dbReference type="SAM" id="Phobius"/>
    </source>
</evidence>
<feature type="compositionally biased region" description="Basic and acidic residues" evidence="1">
    <location>
        <begin position="1124"/>
        <end position="1162"/>
    </location>
</feature>
<feature type="compositionally biased region" description="Polar residues" evidence="1">
    <location>
        <begin position="808"/>
        <end position="822"/>
    </location>
</feature>
<feature type="compositionally biased region" description="Basic and acidic residues" evidence="1">
    <location>
        <begin position="1387"/>
        <end position="1397"/>
    </location>
</feature>
<feature type="compositionally biased region" description="Low complexity" evidence="1">
    <location>
        <begin position="341"/>
        <end position="372"/>
    </location>
</feature>
<feature type="compositionally biased region" description="Polar residues" evidence="1">
    <location>
        <begin position="786"/>
        <end position="800"/>
    </location>
</feature>